<feature type="coiled-coil region" evidence="1">
    <location>
        <begin position="360"/>
        <end position="387"/>
    </location>
</feature>
<dbReference type="SUPFAM" id="SSF48452">
    <property type="entry name" value="TPR-like"/>
    <property type="match status" value="2"/>
</dbReference>
<dbReference type="EMBL" id="BAABJX010000036">
    <property type="protein sequence ID" value="GAA4838141.1"/>
    <property type="molecule type" value="Genomic_DNA"/>
</dbReference>
<reference evidence="4" key="1">
    <citation type="journal article" date="2019" name="Int. J. Syst. Evol. Microbiol.">
        <title>The Global Catalogue of Microorganisms (GCM) 10K type strain sequencing project: providing services to taxonomists for standard genome sequencing and annotation.</title>
        <authorList>
            <consortium name="The Broad Institute Genomics Platform"/>
            <consortium name="The Broad Institute Genome Sequencing Center for Infectious Disease"/>
            <person name="Wu L."/>
            <person name="Ma J."/>
        </authorList>
    </citation>
    <scope>NUCLEOTIDE SEQUENCE [LARGE SCALE GENOMIC DNA]</scope>
    <source>
        <strain evidence="4">JCM 18326</strain>
    </source>
</reference>
<dbReference type="SMART" id="SM00028">
    <property type="entry name" value="TPR"/>
    <property type="match status" value="5"/>
</dbReference>
<evidence type="ECO:0000313" key="3">
    <source>
        <dbReference type="EMBL" id="GAA4838141.1"/>
    </source>
</evidence>
<keyword evidence="1" id="KW-0175">Coiled coil</keyword>
<dbReference type="RefSeq" id="WP_345372153.1">
    <property type="nucleotide sequence ID" value="NZ_BAABJX010000036.1"/>
</dbReference>
<dbReference type="SUPFAM" id="SSF46894">
    <property type="entry name" value="C-terminal effector domain of the bipartite response regulators"/>
    <property type="match status" value="1"/>
</dbReference>
<gene>
    <name evidence="3" type="ORF">GCM10023331_24150</name>
</gene>
<accession>A0ABP9DI82</accession>
<feature type="transmembrane region" description="Helical" evidence="2">
    <location>
        <begin position="337"/>
        <end position="359"/>
    </location>
</feature>
<dbReference type="InterPro" id="IPR019734">
    <property type="entry name" value="TPR_rpt"/>
</dbReference>
<evidence type="ECO:0008006" key="5">
    <source>
        <dbReference type="Google" id="ProtNLM"/>
    </source>
</evidence>
<organism evidence="3 4">
    <name type="scientific">Algivirga pacifica</name>
    <dbReference type="NCBI Taxonomy" id="1162670"/>
    <lineage>
        <taxon>Bacteria</taxon>
        <taxon>Pseudomonadati</taxon>
        <taxon>Bacteroidota</taxon>
        <taxon>Cytophagia</taxon>
        <taxon>Cytophagales</taxon>
        <taxon>Flammeovirgaceae</taxon>
        <taxon>Algivirga</taxon>
    </lineage>
</organism>
<keyword evidence="2" id="KW-0812">Transmembrane</keyword>
<keyword evidence="2" id="KW-1133">Transmembrane helix</keyword>
<dbReference type="Gene3D" id="3.40.50.2300">
    <property type="match status" value="1"/>
</dbReference>
<keyword evidence="2" id="KW-0472">Membrane</keyword>
<dbReference type="InterPro" id="IPR016032">
    <property type="entry name" value="Sig_transdc_resp-reg_C-effctor"/>
</dbReference>
<evidence type="ECO:0000313" key="4">
    <source>
        <dbReference type="Proteomes" id="UP001500298"/>
    </source>
</evidence>
<comment type="caution">
    <text evidence="3">The sequence shown here is derived from an EMBL/GenBank/DDBJ whole genome shotgun (WGS) entry which is preliminary data.</text>
</comment>
<name>A0ABP9DI82_9BACT</name>
<keyword evidence="4" id="KW-1185">Reference proteome</keyword>
<dbReference type="Proteomes" id="UP001500298">
    <property type="component" value="Unassembled WGS sequence"/>
</dbReference>
<evidence type="ECO:0000256" key="1">
    <source>
        <dbReference type="SAM" id="Coils"/>
    </source>
</evidence>
<protein>
    <recommendedName>
        <fullName evidence="5">Tetratricopeptide repeat-containing protein</fullName>
    </recommendedName>
</protein>
<sequence length="525" mass="60913">MNSNTLLGLILIFFQINTSFALENQSIHHEPDLLNQRAQKLQESYPDSCIYLAQLALTEWAEKNVNGKATSYWNMAQGYLYKHEYHSALIYSLKGLELFEENDSSAIYQELLTTLGWTYYDMGNASRAYPYHQKALKIARLRKDHYSEVRYINALGLDAMSENHLEKALDYFMEAKQVHQQYNNAYPGLEATLAVNTGVVYTKMKQWQKAKEELLNALAYDKPSVSLSIESLTNLCKVEMGQKNYKAASTYLNKAAQYVPETSYSFVLLEYYHTLQELKQITGDTVQAYEALIAYQQLYKKVHNRTTQSVMNYLLSLQETQLHDKQLIIEKNQTLQYQGWIIGGISILISILLILLVIYRYKTNNEKKKLKQQLLEAQLQQTLTEKENLSYELSFKSKKLEELALSISERNEIVQAMRAQVKASPSKEIQEGWRLLISLIERAEETGVYSQEVINDFMSRLHRQFPHLTEKDTSLIVDIRNNLTSKEIALKHHIEVRSVEMGRYRLRKKLNLEKGESLKEFIMGV</sequence>
<dbReference type="Gene3D" id="1.25.40.10">
    <property type="entry name" value="Tetratricopeptide repeat domain"/>
    <property type="match status" value="2"/>
</dbReference>
<proteinExistence type="predicted"/>
<evidence type="ECO:0000256" key="2">
    <source>
        <dbReference type="SAM" id="Phobius"/>
    </source>
</evidence>
<dbReference type="InterPro" id="IPR011990">
    <property type="entry name" value="TPR-like_helical_dom_sf"/>
</dbReference>